<dbReference type="InterPro" id="IPR017583">
    <property type="entry name" value="Tagatose/fructose_Pkinase"/>
</dbReference>
<dbReference type="RefSeq" id="WP_313767388.1">
    <property type="nucleotide sequence ID" value="NZ_BAAAVH010000011.1"/>
</dbReference>
<dbReference type="InterPro" id="IPR002173">
    <property type="entry name" value="Carboh/pur_kinase_PfkB_CS"/>
</dbReference>
<keyword evidence="5" id="KW-0067">ATP-binding</keyword>
<evidence type="ECO:0000256" key="6">
    <source>
        <dbReference type="PIRNR" id="PIRNR000535"/>
    </source>
</evidence>
<dbReference type="InterPro" id="IPR029056">
    <property type="entry name" value="Ribokinase-like"/>
</dbReference>
<reference evidence="10" key="1">
    <citation type="journal article" date="2019" name="Int. J. Syst. Evol. Microbiol.">
        <title>The Global Catalogue of Microorganisms (GCM) 10K type strain sequencing project: providing services to taxonomists for standard genome sequencing and annotation.</title>
        <authorList>
            <consortium name="The Broad Institute Genomics Platform"/>
            <consortium name="The Broad Institute Genome Sequencing Center for Infectious Disease"/>
            <person name="Wu L."/>
            <person name="Ma J."/>
        </authorList>
    </citation>
    <scope>NUCLEOTIDE SEQUENCE [LARGE SCALE GENOMIC DNA]</scope>
    <source>
        <strain evidence="10">CGMCC 4.1469</strain>
    </source>
</reference>
<evidence type="ECO:0000256" key="5">
    <source>
        <dbReference type="ARBA" id="ARBA00022840"/>
    </source>
</evidence>
<keyword evidence="2 6" id="KW-0808">Transferase</keyword>
<evidence type="ECO:0000256" key="7">
    <source>
        <dbReference type="SAM" id="MobiDB-lite"/>
    </source>
</evidence>
<name>A0ABW1EVG3_9ACTN</name>
<protein>
    <submittedName>
        <fullName evidence="9">1-phosphofructokinase family hexose kinase</fullName>
    </submittedName>
</protein>
<feature type="domain" description="Carbohydrate kinase PfkB" evidence="8">
    <location>
        <begin position="27"/>
        <end position="283"/>
    </location>
</feature>
<dbReference type="Proteomes" id="UP001596067">
    <property type="component" value="Unassembled WGS sequence"/>
</dbReference>
<evidence type="ECO:0000313" key="10">
    <source>
        <dbReference type="Proteomes" id="UP001596067"/>
    </source>
</evidence>
<dbReference type="InterPro" id="IPR011611">
    <property type="entry name" value="PfkB_dom"/>
</dbReference>
<proteinExistence type="inferred from homology"/>
<dbReference type="PROSITE" id="PS00583">
    <property type="entry name" value="PFKB_KINASES_1"/>
    <property type="match status" value="1"/>
</dbReference>
<dbReference type="NCBIfam" id="TIGR03168">
    <property type="entry name" value="1-PFK"/>
    <property type="match status" value="1"/>
</dbReference>
<dbReference type="PROSITE" id="PS00584">
    <property type="entry name" value="PFKB_KINASES_2"/>
    <property type="match status" value="1"/>
</dbReference>
<feature type="region of interest" description="Disordered" evidence="7">
    <location>
        <begin position="300"/>
        <end position="354"/>
    </location>
</feature>
<evidence type="ECO:0000256" key="3">
    <source>
        <dbReference type="ARBA" id="ARBA00022741"/>
    </source>
</evidence>
<evidence type="ECO:0000256" key="1">
    <source>
        <dbReference type="ARBA" id="ARBA00010688"/>
    </source>
</evidence>
<dbReference type="Pfam" id="PF00294">
    <property type="entry name" value="PfkB"/>
    <property type="match status" value="1"/>
</dbReference>
<evidence type="ECO:0000259" key="8">
    <source>
        <dbReference type="Pfam" id="PF00294"/>
    </source>
</evidence>
<comment type="caution">
    <text evidence="9">The sequence shown here is derived from an EMBL/GenBank/DDBJ whole genome shotgun (WGS) entry which is preliminary data.</text>
</comment>
<evidence type="ECO:0000256" key="4">
    <source>
        <dbReference type="ARBA" id="ARBA00022777"/>
    </source>
</evidence>
<dbReference type="PIRSF" id="PIRSF000535">
    <property type="entry name" value="1PFK/6PFK/LacC"/>
    <property type="match status" value="1"/>
</dbReference>
<dbReference type="EMBL" id="JBHSOD010000011">
    <property type="protein sequence ID" value="MFC5885657.1"/>
    <property type="molecule type" value="Genomic_DNA"/>
</dbReference>
<evidence type="ECO:0000256" key="2">
    <source>
        <dbReference type="ARBA" id="ARBA00022679"/>
    </source>
</evidence>
<feature type="compositionally biased region" description="Pro residues" evidence="7">
    <location>
        <begin position="343"/>
        <end position="354"/>
    </location>
</feature>
<dbReference type="PANTHER" id="PTHR46566:SF5">
    <property type="entry name" value="1-PHOSPHOFRUCTOKINASE"/>
    <property type="match status" value="1"/>
</dbReference>
<sequence length="354" mass="36516">MILTVTLNAALDTTYRLSELHLHASNRVTVTQQAGGKGVNVARVLAALGHTATVTGLVGGAAGRAVRADLARAGLPDELVQVTGETRRTVAVADDRDTTMLLEPGPEVSPREWQRFLAHYEHLLPGASVAVLSGSLPPGLPIGAYRSLVERARSHGVPAVLDADGPALLAALPARPAVVKPNAAELAAATGTRNPVEGAERLRAAGAEAVVASLGPDGLLALTAQGCWRARPAEALAGNPTGAGDSAVAALALGLADGAPWPDRLRRAAALSAATVLAPQAGRFDPDVYQHLLNLVRIEDLDPAQPQGEPCRWSEPERSSRPQPEAGSASARSTSSSLSTPRPSSPVPRPPGYR</sequence>
<keyword evidence="4" id="KW-0418">Kinase</keyword>
<dbReference type="SUPFAM" id="SSF53613">
    <property type="entry name" value="Ribokinase-like"/>
    <property type="match status" value="1"/>
</dbReference>
<keyword evidence="10" id="KW-1185">Reference proteome</keyword>
<dbReference type="Gene3D" id="3.40.1190.20">
    <property type="match status" value="1"/>
</dbReference>
<organism evidence="9 10">
    <name type="scientific">Kitasatospora aburaviensis</name>
    <dbReference type="NCBI Taxonomy" id="67265"/>
    <lineage>
        <taxon>Bacteria</taxon>
        <taxon>Bacillati</taxon>
        <taxon>Actinomycetota</taxon>
        <taxon>Actinomycetes</taxon>
        <taxon>Kitasatosporales</taxon>
        <taxon>Streptomycetaceae</taxon>
        <taxon>Kitasatospora</taxon>
    </lineage>
</organism>
<feature type="compositionally biased region" description="Low complexity" evidence="7">
    <location>
        <begin position="328"/>
        <end position="342"/>
    </location>
</feature>
<keyword evidence="3" id="KW-0547">Nucleotide-binding</keyword>
<evidence type="ECO:0000313" key="9">
    <source>
        <dbReference type="EMBL" id="MFC5885657.1"/>
    </source>
</evidence>
<dbReference type="PANTHER" id="PTHR46566">
    <property type="entry name" value="1-PHOSPHOFRUCTOKINASE-RELATED"/>
    <property type="match status" value="1"/>
</dbReference>
<accession>A0ABW1EVG3</accession>
<gene>
    <name evidence="9" type="ORF">ACFP0N_11820</name>
</gene>
<comment type="similarity">
    <text evidence="1">Belongs to the carbohydrate kinase PfkB family.</text>
</comment>
<dbReference type="CDD" id="cd01164">
    <property type="entry name" value="FruK_PfkB_like"/>
    <property type="match status" value="1"/>
</dbReference>